<organism evidence="2 3">
    <name type="scientific">Zophobas morio</name>
    <dbReference type="NCBI Taxonomy" id="2755281"/>
    <lineage>
        <taxon>Eukaryota</taxon>
        <taxon>Metazoa</taxon>
        <taxon>Ecdysozoa</taxon>
        <taxon>Arthropoda</taxon>
        <taxon>Hexapoda</taxon>
        <taxon>Insecta</taxon>
        <taxon>Pterygota</taxon>
        <taxon>Neoptera</taxon>
        <taxon>Endopterygota</taxon>
        <taxon>Coleoptera</taxon>
        <taxon>Polyphaga</taxon>
        <taxon>Cucujiformia</taxon>
        <taxon>Tenebrionidae</taxon>
        <taxon>Zophobas</taxon>
    </lineage>
</organism>
<name>A0AA38M720_9CUCU</name>
<evidence type="ECO:0000313" key="3">
    <source>
        <dbReference type="Proteomes" id="UP001168821"/>
    </source>
</evidence>
<feature type="transmembrane region" description="Helical" evidence="1">
    <location>
        <begin position="71"/>
        <end position="91"/>
    </location>
</feature>
<keyword evidence="1" id="KW-0812">Transmembrane</keyword>
<keyword evidence="3" id="KW-1185">Reference proteome</keyword>
<feature type="transmembrane region" description="Helical" evidence="1">
    <location>
        <begin position="12"/>
        <end position="31"/>
    </location>
</feature>
<keyword evidence="1" id="KW-1133">Transmembrane helix</keyword>
<proteinExistence type="predicted"/>
<dbReference type="AlphaFoldDB" id="A0AA38M720"/>
<keyword evidence="1" id="KW-0472">Membrane</keyword>
<evidence type="ECO:0000313" key="2">
    <source>
        <dbReference type="EMBL" id="KAJ3645518.1"/>
    </source>
</evidence>
<sequence>MCGCCAVLQRVFSWRTFSVCFLVLCMFSSTISKIERIRKREILDDTVVSQKPPSPKYNNEIIVTLIAQKKFFLVILIASAIIITIIISPLLTLKDCNRDIVDSVVRVTLT</sequence>
<dbReference type="Proteomes" id="UP001168821">
    <property type="component" value="Unassembled WGS sequence"/>
</dbReference>
<protein>
    <submittedName>
        <fullName evidence="2">Uncharacterized protein</fullName>
    </submittedName>
</protein>
<reference evidence="2" key="1">
    <citation type="journal article" date="2023" name="G3 (Bethesda)">
        <title>Whole genome assemblies of Zophobas morio and Tenebrio molitor.</title>
        <authorList>
            <person name="Kaur S."/>
            <person name="Stinson S.A."/>
            <person name="diCenzo G.C."/>
        </authorList>
    </citation>
    <scope>NUCLEOTIDE SEQUENCE</scope>
    <source>
        <strain evidence="2">QUZm001</strain>
    </source>
</reference>
<accession>A0AA38M720</accession>
<comment type="caution">
    <text evidence="2">The sequence shown here is derived from an EMBL/GenBank/DDBJ whole genome shotgun (WGS) entry which is preliminary data.</text>
</comment>
<dbReference type="EMBL" id="JALNTZ010000007">
    <property type="protein sequence ID" value="KAJ3645518.1"/>
    <property type="molecule type" value="Genomic_DNA"/>
</dbReference>
<gene>
    <name evidence="2" type="ORF">Zmor_023167</name>
</gene>
<evidence type="ECO:0000256" key="1">
    <source>
        <dbReference type="SAM" id="Phobius"/>
    </source>
</evidence>